<feature type="chain" id="PRO_5030961590" evidence="1">
    <location>
        <begin position="26"/>
        <end position="375"/>
    </location>
</feature>
<dbReference type="InterPro" id="IPR011041">
    <property type="entry name" value="Quinoprot_gluc/sorb_DH_b-prop"/>
</dbReference>
<protein>
    <submittedName>
        <fullName evidence="2">Uncharacterized protein</fullName>
    </submittedName>
</protein>
<reference evidence="2 3" key="1">
    <citation type="submission" date="2020-08" db="EMBL/GenBank/DDBJ databases">
        <title>Cohnella phylogeny.</title>
        <authorList>
            <person name="Dunlap C."/>
        </authorList>
    </citation>
    <scope>NUCLEOTIDE SEQUENCE [LARGE SCALE GENOMIC DNA]</scope>
    <source>
        <strain evidence="2 3">CBP 2801</strain>
    </source>
</reference>
<keyword evidence="1" id="KW-0732">Signal</keyword>
<gene>
    <name evidence="2" type="ORF">H7C18_23410</name>
</gene>
<dbReference type="RefSeq" id="WP_185131531.1">
    <property type="nucleotide sequence ID" value="NZ_JACJVO010000031.1"/>
</dbReference>
<keyword evidence="3" id="KW-1185">Reference proteome</keyword>
<dbReference type="AlphaFoldDB" id="A0A7X0SPN8"/>
<sequence length="375" mass="40875">MKRRFIAWAVLLPMLMLLSPLQAWAAGGSAAAGTGSETLLYQVNGTLSDFDQSRVLWTETGNHALWLIDRKDGSQIKVFDAGGSGTVDQAKLTAQGVVFASAGSARYWENGTVRELGVSQRLNAAKGNFAVFSSVVVDLGTGRIRSLPNSGFQNANRFDLAADGTVVYTDSTYTSKLYQSLADGTLTAWVPPNPPYTAYSGVLTDGTNLIYRVLKYTSSGEKWSLRFRDGAGQATELALNPFLGDYFDNSKQAFQIRNGWVAYKAYDKDKGHWILYVRSPEGPTRQVYEGPSSWSVMDIFRRLSLNELGADGSVVFTADNVAYYASAQTNGLVRLPGSSGEYRYLEHVVGGPGGTEYRLGAWYRLSGDSLYGVQV</sequence>
<dbReference type="EMBL" id="JACJVO010000031">
    <property type="protein sequence ID" value="MBB6733877.1"/>
    <property type="molecule type" value="Genomic_DNA"/>
</dbReference>
<organism evidence="2 3">
    <name type="scientific">Cohnella zeiphila</name>
    <dbReference type="NCBI Taxonomy" id="2761120"/>
    <lineage>
        <taxon>Bacteria</taxon>
        <taxon>Bacillati</taxon>
        <taxon>Bacillota</taxon>
        <taxon>Bacilli</taxon>
        <taxon>Bacillales</taxon>
        <taxon>Paenibacillaceae</taxon>
        <taxon>Cohnella</taxon>
    </lineage>
</organism>
<name>A0A7X0SPN8_9BACL</name>
<dbReference type="SUPFAM" id="SSF50952">
    <property type="entry name" value="Soluble quinoprotein glucose dehydrogenase"/>
    <property type="match status" value="1"/>
</dbReference>
<evidence type="ECO:0000313" key="3">
    <source>
        <dbReference type="Proteomes" id="UP000564644"/>
    </source>
</evidence>
<accession>A0A7X0SPN8</accession>
<evidence type="ECO:0000256" key="1">
    <source>
        <dbReference type="SAM" id="SignalP"/>
    </source>
</evidence>
<dbReference type="Proteomes" id="UP000564644">
    <property type="component" value="Unassembled WGS sequence"/>
</dbReference>
<comment type="caution">
    <text evidence="2">The sequence shown here is derived from an EMBL/GenBank/DDBJ whole genome shotgun (WGS) entry which is preliminary data.</text>
</comment>
<evidence type="ECO:0000313" key="2">
    <source>
        <dbReference type="EMBL" id="MBB6733877.1"/>
    </source>
</evidence>
<proteinExistence type="predicted"/>
<feature type="signal peptide" evidence="1">
    <location>
        <begin position="1"/>
        <end position="25"/>
    </location>
</feature>